<reference evidence="2 3" key="1">
    <citation type="submission" date="2018-04" db="EMBL/GenBank/DDBJ databases">
        <title>Genomic Encyclopedia of Type Strains, Phase III (KMG-III): the genomes of soil and plant-associated and newly described type strains.</title>
        <authorList>
            <person name="Whitman W."/>
        </authorList>
    </citation>
    <scope>NUCLEOTIDE SEQUENCE [LARGE SCALE GENOMIC DNA]</scope>
    <source>
        <strain evidence="2 3">MA-olki</strain>
    </source>
</reference>
<dbReference type="Gene3D" id="3.60.21.10">
    <property type="match status" value="1"/>
</dbReference>
<dbReference type="OrthoDB" id="9816081at2"/>
<dbReference type="InterPro" id="IPR004843">
    <property type="entry name" value="Calcineurin-like_PHP"/>
</dbReference>
<dbReference type="GeneID" id="91005657"/>
<evidence type="ECO:0000313" key="3">
    <source>
        <dbReference type="Proteomes" id="UP000244013"/>
    </source>
</evidence>
<comment type="caution">
    <text evidence="2">The sequence shown here is derived from an EMBL/GenBank/DDBJ whole genome shotgun (WGS) entry which is preliminary data.</text>
</comment>
<gene>
    <name evidence="2" type="ORF">C8J25_103313</name>
</gene>
<accession>A0A2T5U7Y8</accession>
<dbReference type="Pfam" id="PF00149">
    <property type="entry name" value="Metallophos"/>
    <property type="match status" value="1"/>
</dbReference>
<dbReference type="GO" id="GO:0016787">
    <property type="term" value="F:hydrolase activity"/>
    <property type="evidence" value="ECO:0007669"/>
    <property type="project" value="InterPro"/>
</dbReference>
<sequence length="370" mass="39723">MTGCLTWIHFGDLHVDEADGYEGLSRFRALVASAEANLGDAVDFALLPGDNANHGTDDQYARIADAMKGLSLPWHVLAGDHDFEPGDLTAMCVITAKMAPYAETIAGYRCLFLDIVSAGKGGPDFRIDPAQRAWIERELSTATVAGEPVAVFMHAYPGDLRDDPDGIAGLFAAHRVAFVDTGHTHYNELLNDGRVIYGATRSTGQIEEGAPGFSIVTLDDGVPSWRFQAVNDPWPLVQITSPADRRLITDPARADNVPGSAFTVRAKVFGGADAVSLHVDDGQVIPMTRIDGVPSLWSASVDGITDGLHRLAVRCDGSEDRIEILVRNSGPRPKRNPPVALGRDVNAIGAWPDRGIDGVQRGPNKNGLDW</sequence>
<feature type="domain" description="Calcineurin-like phosphoesterase" evidence="1">
    <location>
        <begin position="8"/>
        <end position="186"/>
    </location>
</feature>
<organism evidence="2 3">
    <name type="scientific">Sphingomonas faeni</name>
    <dbReference type="NCBI Taxonomy" id="185950"/>
    <lineage>
        <taxon>Bacteria</taxon>
        <taxon>Pseudomonadati</taxon>
        <taxon>Pseudomonadota</taxon>
        <taxon>Alphaproteobacteria</taxon>
        <taxon>Sphingomonadales</taxon>
        <taxon>Sphingomonadaceae</taxon>
        <taxon>Sphingomonas</taxon>
    </lineage>
</organism>
<dbReference type="SUPFAM" id="SSF56300">
    <property type="entry name" value="Metallo-dependent phosphatases"/>
    <property type="match status" value="1"/>
</dbReference>
<dbReference type="RefSeq" id="WP_107953921.1">
    <property type="nucleotide sequence ID" value="NZ_QAYE01000003.1"/>
</dbReference>
<dbReference type="AlphaFoldDB" id="A0A2T5U7Y8"/>
<dbReference type="Proteomes" id="UP000244013">
    <property type="component" value="Unassembled WGS sequence"/>
</dbReference>
<protein>
    <submittedName>
        <fullName evidence="2">3',5'-cyclic AMP phosphodiesterase CpdA</fullName>
    </submittedName>
</protein>
<evidence type="ECO:0000259" key="1">
    <source>
        <dbReference type="Pfam" id="PF00149"/>
    </source>
</evidence>
<evidence type="ECO:0000313" key="2">
    <source>
        <dbReference type="EMBL" id="PTW47594.1"/>
    </source>
</evidence>
<name>A0A2T5U7Y8_9SPHN</name>
<dbReference type="InterPro" id="IPR029052">
    <property type="entry name" value="Metallo-depent_PP-like"/>
</dbReference>
<dbReference type="EMBL" id="QAYE01000003">
    <property type="protein sequence ID" value="PTW47594.1"/>
    <property type="molecule type" value="Genomic_DNA"/>
</dbReference>
<proteinExistence type="predicted"/>